<dbReference type="EMBL" id="ML987193">
    <property type="protein sequence ID" value="KAF2251320.1"/>
    <property type="molecule type" value="Genomic_DNA"/>
</dbReference>
<feature type="transmembrane region" description="Helical" evidence="1">
    <location>
        <begin position="114"/>
        <end position="137"/>
    </location>
</feature>
<proteinExistence type="predicted"/>
<feature type="transmembrane region" description="Helical" evidence="1">
    <location>
        <begin position="379"/>
        <end position="404"/>
    </location>
</feature>
<evidence type="ECO:0000313" key="2">
    <source>
        <dbReference type="EMBL" id="KAF2251320.1"/>
    </source>
</evidence>
<dbReference type="Proteomes" id="UP000800094">
    <property type="component" value="Unassembled WGS sequence"/>
</dbReference>
<dbReference type="AlphaFoldDB" id="A0A6A6IP08"/>
<evidence type="ECO:0000313" key="3">
    <source>
        <dbReference type="Proteomes" id="UP000800094"/>
    </source>
</evidence>
<keyword evidence="1" id="KW-1133">Transmembrane helix</keyword>
<dbReference type="OrthoDB" id="9451547at2759"/>
<sequence>MSTTAHVLIGAEDVNVRTALDGGNGPVPHPLRINRSMAMYQRLSTLCGGRYGVQRTAQTLHYSGTKMQPLLIRTIAAHWTSSCFITIFLCIWTSVCVNVPAPEHGVWAIFRDRWHMFCLGLLGPEFVVLISVGQYCAAKASVRSFAETKHQGWTMKHAFFADMGGIHLQFPDSKSFPVNGKQLHFLVSNGYIPYPNISTGDIIDKNKADGLARTICTIQIFWFTLSTISRPIARYAVTTLELTTLAYIFCALATLFFWRCKPMDIRTPIILECPTPLSRIADRRGRTAAEPYYYTPLDFISREEWIATRLWTYYVNLLRQMHVVHTYERSLPIRHFSSFNFPLPTRPFIFAILGIAFAYTGIFVAGWNLHYPTRAEQVLWRTCTLGTMIITVIGSLFEVTIMFVQYRRRHTVSALVHNPDIEIMPRYPTHRPRHPSGEPTNLQRRLQNLRNNTPEKDPHFDIPIRSLMITTPICALYCIFRAFILVEDIISLRELPASAFAAIDWSMYVPHI</sequence>
<dbReference type="PANTHER" id="PTHR35043:SF8">
    <property type="entry name" value="DUF4220 DOMAIN-CONTAINING PROTEIN"/>
    <property type="match status" value="1"/>
</dbReference>
<feature type="transmembrane region" description="Helical" evidence="1">
    <location>
        <begin position="235"/>
        <end position="258"/>
    </location>
</feature>
<feature type="transmembrane region" description="Helical" evidence="1">
    <location>
        <begin position="348"/>
        <end position="367"/>
    </location>
</feature>
<dbReference type="PANTHER" id="PTHR35043">
    <property type="entry name" value="TRANSCRIPTION FACTOR DOMAIN-CONTAINING PROTEIN"/>
    <property type="match status" value="1"/>
</dbReference>
<name>A0A6A6IP08_9PLEO</name>
<keyword evidence="1" id="KW-0812">Transmembrane</keyword>
<protein>
    <submittedName>
        <fullName evidence="2">Uncharacterized protein</fullName>
    </submittedName>
</protein>
<reference evidence="2" key="1">
    <citation type="journal article" date="2020" name="Stud. Mycol.">
        <title>101 Dothideomycetes genomes: a test case for predicting lifestyles and emergence of pathogens.</title>
        <authorList>
            <person name="Haridas S."/>
            <person name="Albert R."/>
            <person name="Binder M."/>
            <person name="Bloem J."/>
            <person name="Labutti K."/>
            <person name="Salamov A."/>
            <person name="Andreopoulos B."/>
            <person name="Baker S."/>
            <person name="Barry K."/>
            <person name="Bills G."/>
            <person name="Bluhm B."/>
            <person name="Cannon C."/>
            <person name="Castanera R."/>
            <person name="Culley D."/>
            <person name="Daum C."/>
            <person name="Ezra D."/>
            <person name="Gonzalez J."/>
            <person name="Henrissat B."/>
            <person name="Kuo A."/>
            <person name="Liang C."/>
            <person name="Lipzen A."/>
            <person name="Lutzoni F."/>
            <person name="Magnuson J."/>
            <person name="Mondo S."/>
            <person name="Nolan M."/>
            <person name="Ohm R."/>
            <person name="Pangilinan J."/>
            <person name="Park H.-J."/>
            <person name="Ramirez L."/>
            <person name="Alfaro M."/>
            <person name="Sun H."/>
            <person name="Tritt A."/>
            <person name="Yoshinaga Y."/>
            <person name="Zwiers L.-H."/>
            <person name="Turgeon B."/>
            <person name="Goodwin S."/>
            <person name="Spatafora J."/>
            <person name="Crous P."/>
            <person name="Grigoriev I."/>
        </authorList>
    </citation>
    <scope>NUCLEOTIDE SEQUENCE</scope>
    <source>
        <strain evidence="2">CBS 122368</strain>
    </source>
</reference>
<dbReference type="GeneID" id="54584275"/>
<evidence type="ECO:0000256" key="1">
    <source>
        <dbReference type="SAM" id="Phobius"/>
    </source>
</evidence>
<organism evidence="2 3">
    <name type="scientific">Trematosphaeria pertusa</name>
    <dbReference type="NCBI Taxonomy" id="390896"/>
    <lineage>
        <taxon>Eukaryota</taxon>
        <taxon>Fungi</taxon>
        <taxon>Dikarya</taxon>
        <taxon>Ascomycota</taxon>
        <taxon>Pezizomycotina</taxon>
        <taxon>Dothideomycetes</taxon>
        <taxon>Pleosporomycetidae</taxon>
        <taxon>Pleosporales</taxon>
        <taxon>Massarineae</taxon>
        <taxon>Trematosphaeriaceae</taxon>
        <taxon>Trematosphaeria</taxon>
    </lineage>
</organism>
<gene>
    <name evidence="2" type="ORF">BU26DRAFT_530205</name>
</gene>
<feature type="transmembrane region" description="Helical" evidence="1">
    <location>
        <begin position="70"/>
        <end position="94"/>
    </location>
</feature>
<keyword evidence="3" id="KW-1185">Reference proteome</keyword>
<accession>A0A6A6IP08</accession>
<keyword evidence="1" id="KW-0472">Membrane</keyword>
<dbReference type="RefSeq" id="XP_033686324.1">
    <property type="nucleotide sequence ID" value="XM_033830945.1"/>
</dbReference>